<dbReference type="Proteomes" id="UP000241986">
    <property type="component" value="Unassembled WGS sequence"/>
</dbReference>
<proteinExistence type="predicted"/>
<evidence type="ECO:0000313" key="2">
    <source>
        <dbReference type="Proteomes" id="UP000241986"/>
    </source>
</evidence>
<reference evidence="1 2" key="1">
    <citation type="submission" date="2018-03" db="EMBL/GenBank/DDBJ databases">
        <title>Aeromonas veronii whole genome sequencing and analysis.</title>
        <authorList>
            <person name="Xie H."/>
            <person name="Liu T."/>
            <person name="Wang K."/>
        </authorList>
    </citation>
    <scope>NUCLEOTIDE SEQUENCE [LARGE SCALE GENOMIC DNA]</scope>
    <source>
        <strain evidence="1 2">XH.VA.1</strain>
    </source>
</reference>
<gene>
    <name evidence="1" type="ORF">DAA48_21605</name>
</gene>
<accession>A0A2T4MX54</accession>
<name>A0A2T4MX54_AERVE</name>
<protein>
    <submittedName>
        <fullName evidence="1">Uncharacterized protein</fullName>
    </submittedName>
</protein>
<evidence type="ECO:0000313" key="1">
    <source>
        <dbReference type="EMBL" id="PTH79036.1"/>
    </source>
</evidence>
<sequence length="128" mass="14366">MKLSKVEKTICISRKRQAVMREDYLISGVGKRAIHLAMLFAGDSSKPISSLLSEHQLHCLLIEAAKAASKNGWKIAWVVRQYGGTPNCEDWNISICNISRHEVQLGTLGGIIEKHHFLNQHYLAQKAE</sequence>
<organism evidence="1 2">
    <name type="scientific">Aeromonas veronii</name>
    <dbReference type="NCBI Taxonomy" id="654"/>
    <lineage>
        <taxon>Bacteria</taxon>
        <taxon>Pseudomonadati</taxon>
        <taxon>Pseudomonadota</taxon>
        <taxon>Gammaproteobacteria</taxon>
        <taxon>Aeromonadales</taxon>
        <taxon>Aeromonadaceae</taxon>
        <taxon>Aeromonas</taxon>
    </lineage>
</organism>
<comment type="caution">
    <text evidence="1">The sequence shown here is derived from an EMBL/GenBank/DDBJ whole genome shotgun (WGS) entry which is preliminary data.</text>
</comment>
<dbReference type="RefSeq" id="WP_107684661.1">
    <property type="nucleotide sequence ID" value="NZ_PZKL01000045.1"/>
</dbReference>
<dbReference type="EMBL" id="PZKL01000045">
    <property type="protein sequence ID" value="PTH79036.1"/>
    <property type="molecule type" value="Genomic_DNA"/>
</dbReference>
<dbReference type="AlphaFoldDB" id="A0A2T4MX54"/>